<dbReference type="SUPFAM" id="SSF81886">
    <property type="entry name" value="Helical scaffold and wing domains of SecA"/>
    <property type="match status" value="2"/>
</dbReference>
<comment type="subcellular location">
    <subcellularLocation>
        <location evidence="1">Membrane</location>
        <topology evidence="1">Peripheral membrane protein</topology>
    </subcellularLocation>
</comment>
<keyword evidence="6" id="KW-0067">ATP-binding</keyword>
<proteinExistence type="inferred from homology"/>
<feature type="compositionally biased region" description="Polar residues" evidence="12">
    <location>
        <begin position="1738"/>
        <end position="1747"/>
    </location>
</feature>
<dbReference type="GO" id="GO:0005524">
    <property type="term" value="F:ATP binding"/>
    <property type="evidence" value="ECO:0007669"/>
    <property type="project" value="UniProtKB-KW"/>
</dbReference>
<evidence type="ECO:0000313" key="16">
    <source>
        <dbReference type="Proteomes" id="UP001055712"/>
    </source>
</evidence>
<dbReference type="InterPro" id="IPR011115">
    <property type="entry name" value="SecA_DEAD"/>
</dbReference>
<dbReference type="EMBL" id="SIDB01000001">
    <property type="protein sequence ID" value="KAI3439071.1"/>
    <property type="molecule type" value="Genomic_DNA"/>
</dbReference>
<feature type="compositionally biased region" description="Low complexity" evidence="12">
    <location>
        <begin position="1748"/>
        <end position="1761"/>
    </location>
</feature>
<keyword evidence="16" id="KW-1185">Reference proteome</keyword>
<evidence type="ECO:0000256" key="1">
    <source>
        <dbReference type="ARBA" id="ARBA00004170"/>
    </source>
</evidence>
<dbReference type="InterPro" id="IPR036670">
    <property type="entry name" value="SecA_X-link_sf"/>
</dbReference>
<evidence type="ECO:0000256" key="11">
    <source>
        <dbReference type="ARBA" id="ARBA00034043"/>
    </source>
</evidence>
<keyword evidence="7" id="KW-0653">Protein transport</keyword>
<keyword evidence="8" id="KW-1278">Translocase</keyword>
<dbReference type="OrthoDB" id="27934at2759"/>
<accession>A0A9D4TZZ0</accession>
<keyword evidence="5" id="KW-0547">Nucleotide-binding</keyword>
<dbReference type="InterPro" id="IPR014001">
    <property type="entry name" value="Helicase_ATP-bd"/>
</dbReference>
<evidence type="ECO:0000256" key="8">
    <source>
        <dbReference type="ARBA" id="ARBA00022967"/>
    </source>
</evidence>
<reference evidence="15" key="2">
    <citation type="submission" date="2020-11" db="EMBL/GenBank/DDBJ databases">
        <authorList>
            <person name="Cecchin M."/>
            <person name="Marcolungo L."/>
            <person name="Rossato M."/>
            <person name="Girolomoni L."/>
            <person name="Cosentino E."/>
            <person name="Cuine S."/>
            <person name="Li-Beisson Y."/>
            <person name="Delledonne M."/>
            <person name="Ballottari M."/>
        </authorList>
    </citation>
    <scope>NUCLEOTIDE SEQUENCE</scope>
    <source>
        <strain evidence="15">211/11P</strain>
        <tissue evidence="15">Whole cell</tissue>
    </source>
</reference>
<dbReference type="InterPro" id="IPR027417">
    <property type="entry name" value="P-loop_NTPase"/>
</dbReference>
<dbReference type="SUPFAM" id="SSF81767">
    <property type="entry name" value="Pre-protein crosslinking domain of SecA"/>
    <property type="match status" value="1"/>
</dbReference>
<dbReference type="SMART" id="SM00957">
    <property type="entry name" value="SecA_DEAD"/>
    <property type="match status" value="1"/>
</dbReference>
<dbReference type="SMART" id="SM00958">
    <property type="entry name" value="SecA_PP_bind"/>
    <property type="match status" value="1"/>
</dbReference>
<evidence type="ECO:0000256" key="4">
    <source>
        <dbReference type="ARBA" id="ARBA00022448"/>
    </source>
</evidence>
<feature type="compositionally biased region" description="Low complexity" evidence="12">
    <location>
        <begin position="1710"/>
        <end position="1723"/>
    </location>
</feature>
<evidence type="ECO:0000256" key="10">
    <source>
        <dbReference type="ARBA" id="ARBA00023136"/>
    </source>
</evidence>
<feature type="domain" description="Helicase ATP-binding" evidence="13">
    <location>
        <begin position="139"/>
        <end position="303"/>
    </location>
</feature>
<dbReference type="Gene3D" id="1.10.3060.10">
    <property type="entry name" value="Helical scaffold and wing domains of SecA"/>
    <property type="match status" value="2"/>
</dbReference>
<gene>
    <name evidence="15" type="ORF">D9Q98_001481</name>
</gene>
<dbReference type="Pfam" id="PF07516">
    <property type="entry name" value="SecA_SW"/>
    <property type="match status" value="1"/>
</dbReference>
<evidence type="ECO:0000259" key="14">
    <source>
        <dbReference type="PROSITE" id="PS51196"/>
    </source>
</evidence>
<dbReference type="InterPro" id="IPR014018">
    <property type="entry name" value="SecA_motor_DEAD"/>
</dbReference>
<reference evidence="15" key="1">
    <citation type="journal article" date="2019" name="Plant J.">
        <title>Chlorella vulgaris genome assembly and annotation reveals the molecular basis for metabolic acclimation to high light conditions.</title>
        <authorList>
            <person name="Cecchin M."/>
            <person name="Marcolungo L."/>
            <person name="Rossato M."/>
            <person name="Girolomoni L."/>
            <person name="Cosentino E."/>
            <person name="Cuine S."/>
            <person name="Li-Beisson Y."/>
            <person name="Delledonne M."/>
            <person name="Ballottari M."/>
        </authorList>
    </citation>
    <scope>NUCLEOTIDE SEQUENCE</scope>
    <source>
        <strain evidence="15">211/11P</strain>
    </source>
</reference>
<feature type="domain" description="SecA family profile" evidence="14">
    <location>
        <begin position="11"/>
        <end position="959"/>
    </location>
</feature>
<dbReference type="GO" id="GO:0017038">
    <property type="term" value="P:protein import"/>
    <property type="evidence" value="ECO:0007669"/>
    <property type="project" value="InterPro"/>
</dbReference>
<evidence type="ECO:0000256" key="3">
    <source>
        <dbReference type="ARBA" id="ARBA00012047"/>
    </source>
</evidence>
<dbReference type="PRINTS" id="PR00906">
    <property type="entry name" value="SECA"/>
</dbReference>
<comment type="similarity">
    <text evidence="2">Belongs to the SecA family.</text>
</comment>
<organism evidence="15 16">
    <name type="scientific">Chlorella vulgaris</name>
    <name type="common">Green alga</name>
    <dbReference type="NCBI Taxonomy" id="3077"/>
    <lineage>
        <taxon>Eukaryota</taxon>
        <taxon>Viridiplantae</taxon>
        <taxon>Chlorophyta</taxon>
        <taxon>core chlorophytes</taxon>
        <taxon>Trebouxiophyceae</taxon>
        <taxon>Chlorellales</taxon>
        <taxon>Chlorellaceae</taxon>
        <taxon>Chlorella clade</taxon>
        <taxon>Chlorella</taxon>
    </lineage>
</organism>
<evidence type="ECO:0000256" key="2">
    <source>
        <dbReference type="ARBA" id="ARBA00007650"/>
    </source>
</evidence>
<evidence type="ECO:0000256" key="12">
    <source>
        <dbReference type="SAM" id="MobiDB-lite"/>
    </source>
</evidence>
<dbReference type="PROSITE" id="PS51196">
    <property type="entry name" value="SECA_MOTOR_DEAD"/>
    <property type="match status" value="1"/>
</dbReference>
<evidence type="ECO:0000259" key="13">
    <source>
        <dbReference type="PROSITE" id="PS51192"/>
    </source>
</evidence>
<dbReference type="PANTHER" id="PTHR30612:SF11">
    <property type="entry name" value="PROTEIN TRANSLOCASE SUBUNIT SECA2, CHLOROPLASTIC"/>
    <property type="match status" value="1"/>
</dbReference>
<dbReference type="InterPro" id="IPR000185">
    <property type="entry name" value="SecA"/>
</dbReference>
<dbReference type="GO" id="GO:0006605">
    <property type="term" value="P:protein targeting"/>
    <property type="evidence" value="ECO:0007669"/>
    <property type="project" value="InterPro"/>
</dbReference>
<keyword evidence="4" id="KW-0813">Transport</keyword>
<dbReference type="InterPro" id="IPR036266">
    <property type="entry name" value="SecA_Wing/Scaffold_sf"/>
</dbReference>
<dbReference type="GO" id="GO:0016464">
    <property type="term" value="F:chloroplast protein-transporting ATPase activity"/>
    <property type="evidence" value="ECO:0007669"/>
    <property type="project" value="UniProtKB-EC"/>
</dbReference>
<dbReference type="Pfam" id="PF21090">
    <property type="entry name" value="P-loop_SecA"/>
    <property type="match status" value="2"/>
</dbReference>
<evidence type="ECO:0000313" key="15">
    <source>
        <dbReference type="EMBL" id="KAI3439071.1"/>
    </source>
</evidence>
<comment type="catalytic activity">
    <reaction evidence="11">
        <text>ATP + H2O + chloroplast-proteinSide 1 = ADP + phosphate + chloroplast-proteinSide 2.</text>
        <dbReference type="EC" id="7.4.2.4"/>
    </reaction>
</comment>
<feature type="region of interest" description="Disordered" evidence="12">
    <location>
        <begin position="1634"/>
        <end position="1666"/>
    </location>
</feature>
<evidence type="ECO:0000256" key="6">
    <source>
        <dbReference type="ARBA" id="ARBA00022840"/>
    </source>
</evidence>
<evidence type="ECO:0000256" key="5">
    <source>
        <dbReference type="ARBA" id="ARBA00022741"/>
    </source>
</evidence>
<protein>
    <recommendedName>
        <fullName evidence="3">chloroplast protein-transporting ATPase</fullName>
        <ecNumber evidence="3">7.4.2.4</ecNumber>
    </recommendedName>
</protein>
<dbReference type="InterPro" id="IPR011116">
    <property type="entry name" value="SecA_Wing/Scaffold"/>
</dbReference>
<feature type="compositionally biased region" description="Gly residues" evidence="12">
    <location>
        <begin position="1652"/>
        <end position="1666"/>
    </location>
</feature>
<dbReference type="PANTHER" id="PTHR30612">
    <property type="entry name" value="SECA INNER MEMBRANE COMPONENT OF SEC PROTEIN SECRETION SYSTEM"/>
    <property type="match status" value="1"/>
</dbReference>
<dbReference type="InterPro" id="IPR044722">
    <property type="entry name" value="SecA_SF2_C"/>
</dbReference>
<dbReference type="Pfam" id="PF01043">
    <property type="entry name" value="SecA_PP_bind"/>
    <property type="match status" value="1"/>
</dbReference>
<dbReference type="Proteomes" id="UP001055712">
    <property type="component" value="Unassembled WGS sequence"/>
</dbReference>
<dbReference type="PROSITE" id="PS51192">
    <property type="entry name" value="HELICASE_ATP_BIND_1"/>
    <property type="match status" value="1"/>
</dbReference>
<dbReference type="SUPFAM" id="SSF52540">
    <property type="entry name" value="P-loop containing nucleoside triphosphate hydrolases"/>
    <property type="match status" value="2"/>
</dbReference>
<dbReference type="InterPro" id="IPR011130">
    <property type="entry name" value="SecA_preprotein_X-link_dom"/>
</dbReference>
<comment type="caution">
    <text evidence="15">The sequence shown here is derived from an EMBL/GenBank/DDBJ whole genome shotgun (WGS) entry which is preliminary data.</text>
</comment>
<dbReference type="GO" id="GO:0016020">
    <property type="term" value="C:membrane"/>
    <property type="evidence" value="ECO:0007669"/>
    <property type="project" value="UniProtKB-SubCell"/>
</dbReference>
<sequence length="1825" mass="196009">MRVEGLEQEHWEAHFRTLPRGERKSLRRYIKVVRQINALRDEIARLSDDEMAAKTGELRQRLLDWEQTTGTGGAASSGASSSSGGSGIKGGVPWPFGWGKHRAELLGGMPQDVVVEAFALVKEAAQRVLGMRHYDVQLIGGLVLHDGKVAEMKTGEGKTLVATLPVFVNALTGRGVHVLTVNSYLARRDAAWIGKVFTFLGLSVGVVTDTSTTREKIEALGRDITYTTARDLAFTYLYDNTATVPSLVSIRRPLHYAVIDEVDSILIDEAANPFIISGPSSSTTPQSDKYRIATEIIAGLQPVFLGSEADSWDETAWQQFQRDQDALQDGGAHLVVRLKFFDANLTTRGMAEAVWRLVQRGFVVLATNDSGRLAVALKDPSPTAKSVAITSVDVSTSRSGSTWASRDRGMAPMESVQLQDQSDKALADELGKRGFTLLQGEPSQAQLRAAIPAALWGDGRAWGHFLTVCSKAHWCYTLDVHYLLQDKKVVLVDVPTGRERAASVWQDGLHQAVEAKHGLAITTEHRNTRSISYQALFNYYSKLSGMTGTAATEIMELGESYSLDLIRVPPHRPSIRFDQQMRLFFFVEGKWECLLDMILESQERGQPVLIGTGSVEESERLERWLTTQLSEYPECRDTRIQTLNASPNRARFEAQVIAQAGLPRAITVATNLAGRGTDILLGGNPKGLVLQLLENKLLDTMAADALDLDSCFCSVPLAGLGDDFVSEASMRQNLETLLFDAFQEAKQQVALAIRDEEDAAMGKQQSWAATGKRAGVPGTAAPWRRPGSKKTAADATAWLGSIVEDAEVQRAHLRLQGEWVLSGSLQDVLEMADSKIRQYHRELADGTPQSNGALATGQAGRARTALLRFVLLQWIWFDRRCHFFGQVAKQAGGLRVLLTAVPDSQRSELQLRGRAGRQGDPGDTHLLVCMDDPIAQALLGTGPNSAQALFLRMNRLPPSLLEDRRKIPYQVALAEDKSIVTVNTIKGMIVSTEDFYRRGRYSVRDYDRIMEDYRSLLYRVRRRILVEGSSTRKTILYRAFQDTAAGLVARLVDASTPPAAWPLLLIMQHVHALVNSESELGQTIDFHGGAWDVAVKGSFAVPRINLHTADTAAALRAAFDAGCELPKPPLLPDMAAKQRDGVPFDAPEAKLDPDNISSVSIKLREQQQLFDLRWQLQEQEQAHAVAAAATAPLQLPGLGGSPIRTLSGRYSAAAQRLIVWLTEYLAVQHRNKQTLLTWWWLQKQAEADRLTTPVEAAATIAVCERDTMLARLDALWADFLADASRVQSISTLRTFSQLDPEQEYRLETQALFARLLRDFKHLVTLDVFGGLTSSALLEASRPGLTEAEAADTSPAEAEAQSDATEAAVQAATAAAAATTAAALGATGGAGAAASELAVAAQKAAAAAAEAVEPFKRSLQRKPSAAVAEDYDADDLAALFDTPEVGKQLEEAEARLDSEISAALAEARLAAGVSAAAMETYVNSVGDAVQQLSDAVEGVRARLTQLEASPQDLALNSEAARQLFVGTMQDVTFLKGHYERAAKDASGPLTDAHKATVATDAAAEKLHAAMEARDVAAAEAAAGAVKKAAAAASNAAVLAGAFLMSGRARADTILRKLAVLERGDPDAVAAEWYASGGSVRPPKPQQPAAAAASGGGSGSGNGSAGGRLFGRRRQAEEAGVQGAAAMPIPGLGPAMSLVLEGMQGVVDEQEQQQQQQDQEQQQQQRPVSGDLPAEVLASLNGSGSRSPQADSSALIAAAASRGPPGGGDASWQDVNDAVFGSQSTDEALKGLAAKRVQSPPPPHTAAAAHEGPDVPPTQAGSSQPDA</sequence>
<dbReference type="GO" id="GO:0006886">
    <property type="term" value="P:intracellular protein transport"/>
    <property type="evidence" value="ECO:0007669"/>
    <property type="project" value="InterPro"/>
</dbReference>
<dbReference type="HAMAP" id="MF_01382">
    <property type="entry name" value="SecA"/>
    <property type="match status" value="1"/>
</dbReference>
<feature type="region of interest" description="Disordered" evidence="12">
    <location>
        <begin position="765"/>
        <end position="787"/>
    </location>
</feature>
<evidence type="ECO:0000256" key="7">
    <source>
        <dbReference type="ARBA" id="ARBA00022927"/>
    </source>
</evidence>
<dbReference type="Pfam" id="PF07517">
    <property type="entry name" value="SecA_DEAD"/>
    <property type="match status" value="1"/>
</dbReference>
<dbReference type="GO" id="GO:0009941">
    <property type="term" value="C:chloroplast envelope"/>
    <property type="evidence" value="ECO:0007669"/>
    <property type="project" value="TreeGrafter"/>
</dbReference>
<keyword evidence="10" id="KW-0472">Membrane</keyword>
<dbReference type="CDD" id="cd17928">
    <property type="entry name" value="DEXDc_SecA"/>
    <property type="match status" value="1"/>
</dbReference>
<name>A0A9D4TZZ0_CHLVU</name>
<evidence type="ECO:0000256" key="9">
    <source>
        <dbReference type="ARBA" id="ARBA00023010"/>
    </source>
</evidence>
<keyword evidence="9" id="KW-0811">Translocation</keyword>
<dbReference type="Gene3D" id="3.40.50.300">
    <property type="entry name" value="P-loop containing nucleotide triphosphate hydrolases"/>
    <property type="match status" value="3"/>
</dbReference>
<dbReference type="EC" id="7.4.2.4" evidence="3"/>
<feature type="region of interest" description="Disordered" evidence="12">
    <location>
        <begin position="1705"/>
        <end position="1825"/>
    </location>
</feature>
<dbReference type="Gene3D" id="3.90.1440.10">
    <property type="entry name" value="SecA, preprotein cross-linking domain"/>
    <property type="match status" value="1"/>
</dbReference>